<sequence length="151" mass="16772">MRKFADISELVAAEGEHLGHSDWLTVTQDRIDRFADATGDHQWIHVDAERAAEGPFGRTIAHGYLTLSLLAYFGPRVYTLEKAPKMGINYGLNKVRFLQPVTEGARVRDGIELVEVKETDKGLLLTLRHEVEIEGGERPALVAEALVLVVP</sequence>
<dbReference type="OrthoDB" id="9801735at2"/>
<dbReference type="EMBL" id="CP022753">
    <property type="protein sequence ID" value="ASU83222.1"/>
    <property type="molecule type" value="Genomic_DNA"/>
</dbReference>
<dbReference type="InterPro" id="IPR039375">
    <property type="entry name" value="NodN-like"/>
</dbReference>
<evidence type="ECO:0000256" key="1">
    <source>
        <dbReference type="ARBA" id="ARBA00005254"/>
    </source>
</evidence>
<evidence type="ECO:0000313" key="3">
    <source>
        <dbReference type="EMBL" id="ASU83222.1"/>
    </source>
</evidence>
<dbReference type="PANTHER" id="PTHR42993:SF1">
    <property type="entry name" value="MAOC-LIKE DEHYDRATASE DOMAIN-CONTAINING PROTEIN"/>
    <property type="match status" value="1"/>
</dbReference>
<name>A0A223S507_9ACTN</name>
<comment type="similarity">
    <text evidence="1">Belongs to the enoyl-CoA hydratase/isomerase family.</text>
</comment>
<protein>
    <submittedName>
        <fullName evidence="3">Enoyl-CoA hydratase</fullName>
    </submittedName>
</protein>
<reference evidence="3 4" key="1">
    <citation type="submission" date="2017-08" db="EMBL/GenBank/DDBJ databases">
        <title>The complete genome sequence of Nocardiopsis gilva YIM 90087.</title>
        <authorList>
            <person name="Yin M."/>
            <person name="Tang S."/>
        </authorList>
    </citation>
    <scope>NUCLEOTIDE SEQUENCE [LARGE SCALE GENOMIC DNA]</scope>
    <source>
        <strain evidence="3 4">YIM 90087</strain>
    </source>
</reference>
<dbReference type="PANTHER" id="PTHR42993">
    <property type="entry name" value="MAOC-LIKE DEHYDRATASE DOMAIN-CONTAINING PROTEIN"/>
    <property type="match status" value="1"/>
</dbReference>
<keyword evidence="4" id="KW-1185">Reference proteome</keyword>
<organism evidence="3 4">
    <name type="scientific">Nocardiopsis gilva YIM 90087</name>
    <dbReference type="NCBI Taxonomy" id="1235441"/>
    <lineage>
        <taxon>Bacteria</taxon>
        <taxon>Bacillati</taxon>
        <taxon>Actinomycetota</taxon>
        <taxon>Actinomycetes</taxon>
        <taxon>Streptosporangiales</taxon>
        <taxon>Nocardiopsidaceae</taxon>
        <taxon>Nocardiopsis</taxon>
    </lineage>
</organism>
<dbReference type="Pfam" id="PF01575">
    <property type="entry name" value="MaoC_dehydratas"/>
    <property type="match status" value="1"/>
</dbReference>
<dbReference type="CDD" id="cd03450">
    <property type="entry name" value="NodN"/>
    <property type="match status" value="1"/>
</dbReference>
<evidence type="ECO:0000313" key="4">
    <source>
        <dbReference type="Proteomes" id="UP000215005"/>
    </source>
</evidence>
<accession>A0A223S507</accession>
<dbReference type="Proteomes" id="UP000215005">
    <property type="component" value="Chromosome"/>
</dbReference>
<dbReference type="KEGG" id="ngv:CDO52_10950"/>
<dbReference type="Gene3D" id="3.10.129.10">
    <property type="entry name" value="Hotdog Thioesterase"/>
    <property type="match status" value="1"/>
</dbReference>
<proteinExistence type="inferred from homology"/>
<dbReference type="InterPro" id="IPR029069">
    <property type="entry name" value="HotDog_dom_sf"/>
</dbReference>
<evidence type="ECO:0000259" key="2">
    <source>
        <dbReference type="Pfam" id="PF01575"/>
    </source>
</evidence>
<feature type="domain" description="MaoC-like" evidence="2">
    <location>
        <begin position="13"/>
        <end position="122"/>
    </location>
</feature>
<gene>
    <name evidence="3" type="ORF">CDO52_10950</name>
</gene>
<dbReference type="SUPFAM" id="SSF54637">
    <property type="entry name" value="Thioesterase/thiol ester dehydrase-isomerase"/>
    <property type="match status" value="1"/>
</dbReference>
<dbReference type="RefSeq" id="WP_017617208.1">
    <property type="nucleotide sequence ID" value="NZ_ANBG01000054.1"/>
</dbReference>
<dbReference type="InterPro" id="IPR002539">
    <property type="entry name" value="MaoC-like_dom"/>
</dbReference>
<dbReference type="AlphaFoldDB" id="A0A223S507"/>